<evidence type="ECO:0000313" key="10">
    <source>
        <dbReference type="Proteomes" id="UP001500339"/>
    </source>
</evidence>
<dbReference type="RefSeq" id="WP_343771465.1">
    <property type="nucleotide sequence ID" value="NZ_BAAACF010000012.1"/>
</dbReference>
<comment type="caution">
    <text evidence="9">The sequence shown here is derived from an EMBL/GenBank/DDBJ whole genome shotgun (WGS) entry which is preliminary data.</text>
</comment>
<reference evidence="9 10" key="1">
    <citation type="journal article" date="2019" name="Int. J. Syst. Evol. Microbiol.">
        <title>The Global Catalogue of Microorganisms (GCM) 10K type strain sequencing project: providing services to taxonomists for standard genome sequencing and annotation.</title>
        <authorList>
            <consortium name="The Broad Institute Genomics Platform"/>
            <consortium name="The Broad Institute Genome Sequencing Center for Infectious Disease"/>
            <person name="Wu L."/>
            <person name="Ma J."/>
        </authorList>
    </citation>
    <scope>NUCLEOTIDE SEQUENCE [LARGE SCALE GENOMIC DNA]</scope>
    <source>
        <strain evidence="9 10">JCM 1405</strain>
    </source>
</reference>
<keyword evidence="2" id="KW-0813">Transport</keyword>
<keyword evidence="3" id="KW-1003">Cell membrane</keyword>
<comment type="subcellular location">
    <subcellularLocation>
        <location evidence="1">Cell membrane</location>
        <topology evidence="1">Multi-pass membrane protein</topology>
    </subcellularLocation>
</comment>
<keyword evidence="5 7" id="KW-1133">Transmembrane helix</keyword>
<feature type="transmembrane region" description="Helical" evidence="7">
    <location>
        <begin position="323"/>
        <end position="345"/>
    </location>
</feature>
<dbReference type="InterPro" id="IPR020846">
    <property type="entry name" value="MFS_dom"/>
</dbReference>
<feature type="transmembrane region" description="Helical" evidence="7">
    <location>
        <begin position="230"/>
        <end position="253"/>
    </location>
</feature>
<protein>
    <submittedName>
        <fullName evidence="9">MFS transporter</fullName>
    </submittedName>
</protein>
<accession>A0ABN1J780</accession>
<evidence type="ECO:0000256" key="2">
    <source>
        <dbReference type="ARBA" id="ARBA00022448"/>
    </source>
</evidence>
<feature type="transmembrane region" description="Helical" evidence="7">
    <location>
        <begin position="52"/>
        <end position="72"/>
    </location>
</feature>
<dbReference type="Proteomes" id="UP001500339">
    <property type="component" value="Unassembled WGS sequence"/>
</dbReference>
<dbReference type="InterPro" id="IPR011701">
    <property type="entry name" value="MFS"/>
</dbReference>
<dbReference type="Gene3D" id="1.20.1250.20">
    <property type="entry name" value="MFS general substrate transporter like domains"/>
    <property type="match status" value="1"/>
</dbReference>
<evidence type="ECO:0000256" key="1">
    <source>
        <dbReference type="ARBA" id="ARBA00004651"/>
    </source>
</evidence>
<evidence type="ECO:0000259" key="8">
    <source>
        <dbReference type="PROSITE" id="PS50850"/>
    </source>
</evidence>
<dbReference type="PANTHER" id="PTHR23513:SF6">
    <property type="entry name" value="MAJOR FACILITATOR SUPERFAMILY ASSOCIATED DOMAIN-CONTAINING PROTEIN"/>
    <property type="match status" value="1"/>
</dbReference>
<feature type="transmembrane region" description="Helical" evidence="7">
    <location>
        <begin position="296"/>
        <end position="317"/>
    </location>
</feature>
<evidence type="ECO:0000256" key="3">
    <source>
        <dbReference type="ARBA" id="ARBA00022475"/>
    </source>
</evidence>
<feature type="transmembrane region" description="Helical" evidence="7">
    <location>
        <begin position="84"/>
        <end position="105"/>
    </location>
</feature>
<feature type="transmembrane region" description="Helical" evidence="7">
    <location>
        <begin position="357"/>
        <end position="379"/>
    </location>
</feature>
<dbReference type="Pfam" id="PF07690">
    <property type="entry name" value="MFS_1"/>
    <property type="match status" value="1"/>
</dbReference>
<proteinExistence type="predicted"/>
<feature type="transmembrane region" description="Helical" evidence="7">
    <location>
        <begin position="165"/>
        <end position="196"/>
    </location>
</feature>
<dbReference type="SUPFAM" id="SSF103473">
    <property type="entry name" value="MFS general substrate transporter"/>
    <property type="match status" value="1"/>
</dbReference>
<evidence type="ECO:0000256" key="7">
    <source>
        <dbReference type="SAM" id="Phobius"/>
    </source>
</evidence>
<feature type="domain" description="Major facilitator superfamily (MFS) profile" evidence="8">
    <location>
        <begin position="229"/>
        <end position="416"/>
    </location>
</feature>
<feature type="transmembrane region" description="Helical" evidence="7">
    <location>
        <begin position="265"/>
        <end position="284"/>
    </location>
</feature>
<dbReference type="InterPro" id="IPR036259">
    <property type="entry name" value="MFS_trans_sf"/>
</dbReference>
<keyword evidence="10" id="KW-1185">Reference proteome</keyword>
<feature type="domain" description="Major facilitator superfamily (MFS) profile" evidence="8">
    <location>
        <begin position="1"/>
        <end position="201"/>
    </location>
</feature>
<organism evidence="9 10">
    <name type="scientific">Clostridium malenominatum</name>
    <dbReference type="NCBI Taxonomy" id="1539"/>
    <lineage>
        <taxon>Bacteria</taxon>
        <taxon>Bacillati</taxon>
        <taxon>Bacillota</taxon>
        <taxon>Clostridia</taxon>
        <taxon>Eubacteriales</taxon>
        <taxon>Clostridiaceae</taxon>
        <taxon>Clostridium</taxon>
    </lineage>
</organism>
<keyword evidence="4 7" id="KW-0812">Transmembrane</keyword>
<evidence type="ECO:0000313" key="9">
    <source>
        <dbReference type="EMBL" id="GAA0730910.1"/>
    </source>
</evidence>
<keyword evidence="6 7" id="KW-0472">Membrane</keyword>
<dbReference type="PROSITE" id="PS50850">
    <property type="entry name" value="MFS"/>
    <property type="match status" value="2"/>
</dbReference>
<evidence type="ECO:0000256" key="4">
    <source>
        <dbReference type="ARBA" id="ARBA00022692"/>
    </source>
</evidence>
<evidence type="ECO:0000256" key="6">
    <source>
        <dbReference type="ARBA" id="ARBA00023136"/>
    </source>
</evidence>
<feature type="transmembrane region" description="Helical" evidence="7">
    <location>
        <begin position="391"/>
        <end position="409"/>
    </location>
</feature>
<dbReference type="EMBL" id="BAAACF010000012">
    <property type="protein sequence ID" value="GAA0730910.1"/>
    <property type="molecule type" value="Genomic_DNA"/>
</dbReference>
<sequence length="416" mass="45085">MEVAKRKSIFKELLVYKNYSKLLLADFISRFGDSVDSIAYGWMVYLLTGSKLLLGTLFAVNALPGIIFSPFSGVLVDRLSKRKVIIFGDTARGIVVLITGVMFYYNILKPWHLFVFTFFNSTFEALTSPAKGVISTLILPKDMILSGSSFSTSVNSFGELIGMSLAGVIVGTFGISGAIIIDAFTFIISGLIVGFLKIEEVVSKDKEVNIKSYFEDLKEGILYVKGKRIILIYILMAALVNFCLAPLNVLMPAYVKEVLLSGPEVLSILGIGLLLGITTGGMVISQISHKFKKSTLAIMGFLLLGVNYSLISLPGFFNNLFSPIAVATCAYFFIGFGVPLVSTPVRAYILTNPPSNILGRVVSLMSMCTLSAIPLGGALTGVVSQYISTEGMFLAMGICITIIALMPLLDKEFCKE</sequence>
<gene>
    <name evidence="9" type="ORF">GCM10008905_32740</name>
</gene>
<dbReference type="CDD" id="cd06173">
    <property type="entry name" value="MFS_MefA_like"/>
    <property type="match status" value="1"/>
</dbReference>
<evidence type="ECO:0000256" key="5">
    <source>
        <dbReference type="ARBA" id="ARBA00022989"/>
    </source>
</evidence>
<name>A0ABN1J780_9CLOT</name>
<dbReference type="PANTHER" id="PTHR23513">
    <property type="entry name" value="INTEGRAL MEMBRANE EFFLUX PROTEIN-RELATED"/>
    <property type="match status" value="1"/>
</dbReference>